<organism evidence="1 2">
    <name type="scientific">Laetiporus sulphureus 93-53</name>
    <dbReference type="NCBI Taxonomy" id="1314785"/>
    <lineage>
        <taxon>Eukaryota</taxon>
        <taxon>Fungi</taxon>
        <taxon>Dikarya</taxon>
        <taxon>Basidiomycota</taxon>
        <taxon>Agaricomycotina</taxon>
        <taxon>Agaricomycetes</taxon>
        <taxon>Polyporales</taxon>
        <taxon>Laetiporus</taxon>
    </lineage>
</organism>
<dbReference type="InParanoid" id="A0A165E176"/>
<proteinExistence type="predicted"/>
<evidence type="ECO:0000313" key="1">
    <source>
        <dbReference type="EMBL" id="KZT06051.1"/>
    </source>
</evidence>
<dbReference type="AlphaFoldDB" id="A0A165E176"/>
<dbReference type="EMBL" id="KV427626">
    <property type="protein sequence ID" value="KZT06051.1"/>
    <property type="molecule type" value="Genomic_DNA"/>
</dbReference>
<sequence>MRTPLCDDNLQVVTCEFDESCLPIFSVHRGLGRQFVDHLHADIRVCVHVHQYVHLRPTRCLRGQDRATSSLYPAASEKVPRLRLAAIDVPSVGHVDKAINATVPVEVPSTVHIDRAVRISISDKVTSVENTDPALDTPISDDCNIALMTSLIPSLPIGKATHASRVTRARP</sequence>
<dbReference type="GeneID" id="63818563"/>
<accession>A0A165E176</accession>
<protein>
    <submittedName>
        <fullName evidence="1">Uncharacterized protein</fullName>
    </submittedName>
</protein>
<name>A0A165E176_9APHY</name>
<gene>
    <name evidence="1" type="ORF">LAESUDRAFT_195335</name>
</gene>
<evidence type="ECO:0000313" key="2">
    <source>
        <dbReference type="Proteomes" id="UP000076871"/>
    </source>
</evidence>
<reference evidence="1 2" key="1">
    <citation type="journal article" date="2016" name="Mol. Biol. Evol.">
        <title>Comparative Genomics of Early-Diverging Mushroom-Forming Fungi Provides Insights into the Origins of Lignocellulose Decay Capabilities.</title>
        <authorList>
            <person name="Nagy L.G."/>
            <person name="Riley R."/>
            <person name="Tritt A."/>
            <person name="Adam C."/>
            <person name="Daum C."/>
            <person name="Floudas D."/>
            <person name="Sun H."/>
            <person name="Yadav J.S."/>
            <person name="Pangilinan J."/>
            <person name="Larsson K.H."/>
            <person name="Matsuura K."/>
            <person name="Barry K."/>
            <person name="Labutti K."/>
            <person name="Kuo R."/>
            <person name="Ohm R.A."/>
            <person name="Bhattacharya S.S."/>
            <person name="Shirouzu T."/>
            <person name="Yoshinaga Y."/>
            <person name="Martin F.M."/>
            <person name="Grigoriev I.V."/>
            <person name="Hibbett D.S."/>
        </authorList>
    </citation>
    <scope>NUCLEOTIDE SEQUENCE [LARGE SCALE GENOMIC DNA]</scope>
    <source>
        <strain evidence="1 2">93-53</strain>
    </source>
</reference>
<dbReference type="Proteomes" id="UP000076871">
    <property type="component" value="Unassembled WGS sequence"/>
</dbReference>
<keyword evidence="2" id="KW-1185">Reference proteome</keyword>
<dbReference type="RefSeq" id="XP_040763791.1">
    <property type="nucleotide sequence ID" value="XM_040901531.1"/>
</dbReference>